<evidence type="ECO:0000256" key="1">
    <source>
        <dbReference type="ARBA" id="ARBA00022723"/>
    </source>
</evidence>
<dbReference type="PANTHER" id="PTHR13793">
    <property type="entry name" value="PHD FINGER PROTEINS"/>
    <property type="match status" value="1"/>
</dbReference>
<dbReference type="CDD" id="cd15573">
    <property type="entry name" value="PHD_JADE"/>
    <property type="match status" value="1"/>
</dbReference>
<organism evidence="8">
    <name type="scientific">Medioppia subpectinata</name>
    <dbReference type="NCBI Taxonomy" id="1979941"/>
    <lineage>
        <taxon>Eukaryota</taxon>
        <taxon>Metazoa</taxon>
        <taxon>Ecdysozoa</taxon>
        <taxon>Arthropoda</taxon>
        <taxon>Chelicerata</taxon>
        <taxon>Arachnida</taxon>
        <taxon>Acari</taxon>
        <taxon>Acariformes</taxon>
        <taxon>Sarcoptiformes</taxon>
        <taxon>Oribatida</taxon>
        <taxon>Brachypylina</taxon>
        <taxon>Oppioidea</taxon>
        <taxon>Oppiidae</taxon>
        <taxon>Medioppia</taxon>
    </lineage>
</organism>
<evidence type="ECO:0000313" key="8">
    <source>
        <dbReference type="EMBL" id="CAD7628567.1"/>
    </source>
</evidence>
<dbReference type="PROSITE" id="PS51805">
    <property type="entry name" value="EPHD"/>
    <property type="match status" value="1"/>
</dbReference>
<gene>
    <name evidence="8" type="ORF">OSB1V03_LOCUS8988</name>
</gene>
<evidence type="ECO:0000256" key="3">
    <source>
        <dbReference type="ARBA" id="ARBA00022833"/>
    </source>
</evidence>
<sequence length="709" mass="80684">MMIRHFWRSIGGQTMSSSSASGAVISGKRSRSKVGIGCEEEGNASKRHKPDCCRVNDMNAVNKSRIYNFGYRKKPAELFRKDLISAMKMADTEQLNREEYLPITDSWREEWEKGVQVAVNPDILPEPQVKILRECVTTDNPFKLPKKLIKSRPESEPIASNYELDLKDLCWLEAMTECDICGTRSPDAEEGNEMVFCDLCNICVHQACYGIVDIPEGDWLCRPCKEFGSQKNISCVLCPNFGGALKPTSSSKQWAHVSCALWVPEVSIGCVSTMEPITKIKQIPQTRWNLICSLCNVKQGAPIQCSVKTCKIAYHVICAFNHKLKMKAIVESDKTKGVKLKSYCKKHTEKGDVDDDGNVLKAEAKGESTDNQSFLPKTQHEIEIATNIPEDEDKHESDFWKYIDINKVQQELIRTDASYSVSKMQYWKLKRTSNYGASLIPLTSSAQFQEQQQQQRNEILRMRVDLERIRNLSFNDTESMRVKNRRYRVCSCLMIIQDLLNPNPYAKTYVSQYKRKPDHPSQEGGQPVNEMPRTVSTNASTNPLNGLINKNKSDKPLNGLSSPKHQMKYNSVPVNGLHNNTDSPFKMPSPDKKSTINYRQSPRSLLKPKHMSPSNIINSPKEDKPFASLVPVLTRTSFTGYKIPKKKPEQKFTFEIDETIEKLKRRLDTHLLRTRAQHGVDEEALMASARNDIDMRRHQSSGFKHSPIH</sequence>
<dbReference type="PROSITE" id="PS50016">
    <property type="entry name" value="ZF_PHD_2"/>
    <property type="match status" value="1"/>
</dbReference>
<dbReference type="Pfam" id="PF13831">
    <property type="entry name" value="PHD_2"/>
    <property type="match status" value="1"/>
</dbReference>
<evidence type="ECO:0000259" key="7">
    <source>
        <dbReference type="PROSITE" id="PS51805"/>
    </source>
</evidence>
<dbReference type="Pfam" id="PF13832">
    <property type="entry name" value="zf-HC5HC2H_2"/>
    <property type="match status" value="1"/>
</dbReference>
<evidence type="ECO:0008006" key="10">
    <source>
        <dbReference type="Google" id="ProtNLM"/>
    </source>
</evidence>
<keyword evidence="2 4" id="KW-0863">Zinc-finger</keyword>
<dbReference type="EMBL" id="CAJPIZ010005849">
    <property type="protein sequence ID" value="CAG2108997.1"/>
    <property type="molecule type" value="Genomic_DNA"/>
</dbReference>
<evidence type="ECO:0000256" key="4">
    <source>
        <dbReference type="PROSITE-ProRule" id="PRU00146"/>
    </source>
</evidence>
<dbReference type="FunFam" id="3.30.40.10:FF:000030">
    <property type="entry name" value="Protein Jade-1 isoform 1"/>
    <property type="match status" value="1"/>
</dbReference>
<feature type="region of interest" description="Disordered" evidence="5">
    <location>
        <begin position="513"/>
        <end position="622"/>
    </location>
</feature>
<evidence type="ECO:0000259" key="6">
    <source>
        <dbReference type="PROSITE" id="PS50016"/>
    </source>
</evidence>
<dbReference type="Gene3D" id="3.30.40.10">
    <property type="entry name" value="Zinc/RING finger domain, C3HC4 (zinc finger)"/>
    <property type="match status" value="2"/>
</dbReference>
<proteinExistence type="predicted"/>
<protein>
    <recommendedName>
        <fullName evidence="10">Protein Jade-1</fullName>
    </recommendedName>
</protein>
<dbReference type="EMBL" id="OC860424">
    <property type="protein sequence ID" value="CAD7628567.1"/>
    <property type="molecule type" value="Genomic_DNA"/>
</dbReference>
<feature type="domain" description="PHD-type" evidence="7">
    <location>
        <begin position="232"/>
        <end position="348"/>
    </location>
</feature>
<dbReference type="Proteomes" id="UP000759131">
    <property type="component" value="Unassembled WGS sequence"/>
</dbReference>
<dbReference type="InterPro" id="IPR019787">
    <property type="entry name" value="Znf_PHD-finger"/>
</dbReference>
<evidence type="ECO:0000313" key="9">
    <source>
        <dbReference type="Proteomes" id="UP000759131"/>
    </source>
</evidence>
<name>A0A7R9Q1A6_9ACAR</name>
<dbReference type="AlphaFoldDB" id="A0A7R9Q1A6"/>
<dbReference type="PANTHER" id="PTHR13793:SF160">
    <property type="entry name" value="PHD FINGER PROTEIN RHINOCEROS"/>
    <property type="match status" value="1"/>
</dbReference>
<evidence type="ECO:0000256" key="2">
    <source>
        <dbReference type="ARBA" id="ARBA00022771"/>
    </source>
</evidence>
<dbReference type="GO" id="GO:0006357">
    <property type="term" value="P:regulation of transcription by RNA polymerase II"/>
    <property type="evidence" value="ECO:0007669"/>
    <property type="project" value="TreeGrafter"/>
</dbReference>
<reference evidence="8" key="1">
    <citation type="submission" date="2020-11" db="EMBL/GenBank/DDBJ databases">
        <authorList>
            <person name="Tran Van P."/>
        </authorList>
    </citation>
    <scope>NUCLEOTIDE SEQUENCE</scope>
</reference>
<dbReference type="InterPro" id="IPR034732">
    <property type="entry name" value="EPHD"/>
</dbReference>
<dbReference type="InterPro" id="IPR050701">
    <property type="entry name" value="Histone_Mod_Regulator"/>
</dbReference>
<keyword evidence="1" id="KW-0479">Metal-binding</keyword>
<feature type="compositionally biased region" description="Polar residues" evidence="5">
    <location>
        <begin position="559"/>
        <end position="583"/>
    </location>
</feature>
<dbReference type="InterPro" id="IPR001965">
    <property type="entry name" value="Znf_PHD"/>
</dbReference>
<accession>A0A7R9Q1A6</accession>
<dbReference type="InterPro" id="IPR011011">
    <property type="entry name" value="Znf_FYVE_PHD"/>
</dbReference>
<dbReference type="GO" id="GO:0008270">
    <property type="term" value="F:zinc ion binding"/>
    <property type="evidence" value="ECO:0007669"/>
    <property type="project" value="UniProtKB-KW"/>
</dbReference>
<keyword evidence="9" id="KW-1185">Reference proteome</keyword>
<feature type="domain" description="PHD-type" evidence="6">
    <location>
        <begin position="175"/>
        <end position="227"/>
    </location>
</feature>
<dbReference type="OrthoDB" id="20839at2759"/>
<dbReference type="SUPFAM" id="SSF57903">
    <property type="entry name" value="FYVE/PHD zinc finger"/>
    <property type="match status" value="1"/>
</dbReference>
<evidence type="ECO:0000256" key="5">
    <source>
        <dbReference type="SAM" id="MobiDB-lite"/>
    </source>
</evidence>
<keyword evidence="3" id="KW-0862">Zinc</keyword>
<dbReference type="InterPro" id="IPR013083">
    <property type="entry name" value="Znf_RING/FYVE/PHD"/>
</dbReference>
<dbReference type="SMART" id="SM00249">
    <property type="entry name" value="PHD"/>
    <property type="match status" value="2"/>
</dbReference>
<feature type="compositionally biased region" description="Polar residues" evidence="5">
    <location>
        <begin position="534"/>
        <end position="550"/>
    </location>
</feature>